<dbReference type="RefSeq" id="WP_263360282.1">
    <property type="nucleotide sequence ID" value="NZ_OX336425.1"/>
</dbReference>
<proteinExistence type="predicted"/>
<protein>
    <submittedName>
        <fullName evidence="1">Uncharacterized protein</fullName>
    </submittedName>
</protein>
<dbReference type="KEGG" id="fcs:TRV642_2467"/>
<dbReference type="EMBL" id="OX336425">
    <property type="protein sequence ID" value="CAI2767337.1"/>
    <property type="molecule type" value="Genomic_DNA"/>
</dbReference>
<sequence>MMREQLYHLYYSGTDVYDLAPEWTSENKEHFCHDCTRLKLPHSAMDIITNGRIRKNLDMTIIGHNLIPGAMSYRLLELLGTCARKHLNIGTVYNNVAGNSTKQPFVTFISKHKYIVLRGENPDVFDGIPIPENEREIVCPQCHFQARRERFPFFLLESEYPDYPICCTNVGLLIYESVYSKIKNNKLIGVRVEKVKIK</sequence>
<reference evidence="1" key="1">
    <citation type="submission" date="2022-09" db="EMBL/GenBank/DDBJ databases">
        <authorList>
            <person name="Duchaud E."/>
        </authorList>
    </citation>
    <scope>NUCLEOTIDE SEQUENCE</scope>
    <source>
        <strain evidence="1">TRV642</strain>
    </source>
</reference>
<name>A0A9W4TI11_9FLAO</name>
<gene>
    <name evidence="1" type="ORF">TRV642_2467</name>
</gene>
<evidence type="ECO:0000313" key="2">
    <source>
        <dbReference type="Proteomes" id="UP001152749"/>
    </source>
</evidence>
<accession>A0A9W4TI11</accession>
<dbReference type="AlphaFoldDB" id="A0A9W4TI11"/>
<evidence type="ECO:0000313" key="1">
    <source>
        <dbReference type="EMBL" id="CAI2767337.1"/>
    </source>
</evidence>
<organism evidence="1 2">
    <name type="scientific">Flavobacterium collinsii</name>
    <dbReference type="NCBI Taxonomy" id="1114861"/>
    <lineage>
        <taxon>Bacteria</taxon>
        <taxon>Pseudomonadati</taxon>
        <taxon>Bacteroidota</taxon>
        <taxon>Flavobacteriia</taxon>
        <taxon>Flavobacteriales</taxon>
        <taxon>Flavobacteriaceae</taxon>
        <taxon>Flavobacterium</taxon>
    </lineage>
</organism>
<dbReference type="Proteomes" id="UP001152749">
    <property type="component" value="Chromosome"/>
</dbReference>